<keyword evidence="9 11" id="KW-0456">Lyase</keyword>
<dbReference type="Proteomes" id="UP001193389">
    <property type="component" value="Chromosome"/>
</dbReference>
<comment type="pathway">
    <text evidence="2 11">Amino-acid biosynthesis; L-tryptophan biosynthesis; L-tryptophan from chorismate: step 5/5.</text>
</comment>
<evidence type="ECO:0000313" key="14">
    <source>
        <dbReference type="Proteomes" id="UP001193389"/>
    </source>
</evidence>
<organism evidence="13 14">
    <name type="scientific">Aquipluma nitroreducens</name>
    <dbReference type="NCBI Taxonomy" id="2010828"/>
    <lineage>
        <taxon>Bacteria</taxon>
        <taxon>Pseudomonadati</taxon>
        <taxon>Bacteroidota</taxon>
        <taxon>Bacteroidia</taxon>
        <taxon>Marinilabiliales</taxon>
        <taxon>Prolixibacteraceae</taxon>
        <taxon>Aquipluma</taxon>
    </lineage>
</organism>
<evidence type="ECO:0000256" key="1">
    <source>
        <dbReference type="ARBA" id="ARBA00001933"/>
    </source>
</evidence>
<keyword evidence="8 11" id="KW-0057">Aromatic amino acid biosynthesis</keyword>
<dbReference type="FunFam" id="3.40.50.1100:FF:000001">
    <property type="entry name" value="Tryptophan synthase beta chain"/>
    <property type="match status" value="1"/>
</dbReference>
<dbReference type="RefSeq" id="WP_318350287.1">
    <property type="nucleotide sequence ID" value="NZ_AP018694.1"/>
</dbReference>
<dbReference type="PANTHER" id="PTHR48077:SF3">
    <property type="entry name" value="TRYPTOPHAN SYNTHASE"/>
    <property type="match status" value="1"/>
</dbReference>
<evidence type="ECO:0000256" key="7">
    <source>
        <dbReference type="ARBA" id="ARBA00022898"/>
    </source>
</evidence>
<dbReference type="NCBIfam" id="TIGR00263">
    <property type="entry name" value="trpB"/>
    <property type="match status" value="1"/>
</dbReference>
<dbReference type="PROSITE" id="PS00168">
    <property type="entry name" value="TRP_SYNTHASE_BETA"/>
    <property type="match status" value="1"/>
</dbReference>
<evidence type="ECO:0000256" key="11">
    <source>
        <dbReference type="HAMAP-Rule" id="MF_00133"/>
    </source>
</evidence>
<dbReference type="InterPro" id="IPR023026">
    <property type="entry name" value="Trp_synth_beta/beta-like"/>
</dbReference>
<evidence type="ECO:0000313" key="13">
    <source>
        <dbReference type="EMBL" id="BBE17273.1"/>
    </source>
</evidence>
<feature type="domain" description="Tryptophan synthase beta chain-like PALP" evidence="12">
    <location>
        <begin position="56"/>
        <end position="378"/>
    </location>
</feature>
<evidence type="ECO:0000256" key="3">
    <source>
        <dbReference type="ARBA" id="ARBA00009982"/>
    </source>
</evidence>
<dbReference type="KEGG" id="anf:AQPE_1422"/>
<protein>
    <recommendedName>
        <fullName evidence="11">Tryptophan synthase beta chain</fullName>
        <ecNumber evidence="11">4.2.1.20</ecNumber>
    </recommendedName>
</protein>
<evidence type="ECO:0000256" key="4">
    <source>
        <dbReference type="ARBA" id="ARBA00011270"/>
    </source>
</evidence>
<comment type="cofactor">
    <cofactor evidence="1 11">
        <name>pyridoxal 5'-phosphate</name>
        <dbReference type="ChEBI" id="CHEBI:597326"/>
    </cofactor>
</comment>
<name>A0A5K7S6U1_9BACT</name>
<evidence type="ECO:0000256" key="10">
    <source>
        <dbReference type="ARBA" id="ARBA00049047"/>
    </source>
</evidence>
<dbReference type="Gene3D" id="3.40.50.1100">
    <property type="match status" value="2"/>
</dbReference>
<evidence type="ECO:0000256" key="2">
    <source>
        <dbReference type="ARBA" id="ARBA00004733"/>
    </source>
</evidence>
<evidence type="ECO:0000256" key="8">
    <source>
        <dbReference type="ARBA" id="ARBA00023141"/>
    </source>
</evidence>
<evidence type="ECO:0000256" key="5">
    <source>
        <dbReference type="ARBA" id="ARBA00022605"/>
    </source>
</evidence>
<dbReference type="InterPro" id="IPR006653">
    <property type="entry name" value="Trp_synth_b_CS"/>
</dbReference>
<dbReference type="CDD" id="cd06446">
    <property type="entry name" value="Trp-synth_B"/>
    <property type="match status" value="1"/>
</dbReference>
<dbReference type="PANTHER" id="PTHR48077">
    <property type="entry name" value="TRYPTOPHAN SYNTHASE-RELATED"/>
    <property type="match status" value="1"/>
</dbReference>
<feature type="modified residue" description="N6-(pyridoxal phosphate)lysine" evidence="11">
    <location>
        <position position="89"/>
    </location>
</feature>
<dbReference type="InterPro" id="IPR001926">
    <property type="entry name" value="TrpB-like_PALP"/>
</dbReference>
<comment type="subunit">
    <text evidence="4 11">Tetramer of two alpha and two beta chains.</text>
</comment>
<evidence type="ECO:0000256" key="6">
    <source>
        <dbReference type="ARBA" id="ARBA00022822"/>
    </source>
</evidence>
<gene>
    <name evidence="11" type="primary">trpB</name>
    <name evidence="13" type="ORF">AQPE_1422</name>
</gene>
<comment type="catalytic activity">
    <reaction evidence="10 11">
        <text>(1S,2R)-1-C-(indol-3-yl)glycerol 3-phosphate + L-serine = D-glyceraldehyde 3-phosphate + L-tryptophan + H2O</text>
        <dbReference type="Rhea" id="RHEA:10532"/>
        <dbReference type="ChEBI" id="CHEBI:15377"/>
        <dbReference type="ChEBI" id="CHEBI:33384"/>
        <dbReference type="ChEBI" id="CHEBI:57912"/>
        <dbReference type="ChEBI" id="CHEBI:58866"/>
        <dbReference type="ChEBI" id="CHEBI:59776"/>
        <dbReference type="EC" id="4.2.1.20"/>
    </reaction>
</comment>
<keyword evidence="5 11" id="KW-0028">Amino-acid biosynthesis</keyword>
<dbReference type="GO" id="GO:0005737">
    <property type="term" value="C:cytoplasm"/>
    <property type="evidence" value="ECO:0007669"/>
    <property type="project" value="TreeGrafter"/>
</dbReference>
<comment type="similarity">
    <text evidence="3 11">Belongs to the TrpB family.</text>
</comment>
<evidence type="ECO:0000259" key="12">
    <source>
        <dbReference type="Pfam" id="PF00291"/>
    </source>
</evidence>
<sequence length="393" mass="43294">MNYQVNQKGYYGEFGGAYIPEMMVPNIEELRLNYLEIINSYDFRQEFIGLLKNYVGRPSPLYYAKRLSEKYQTNIYLKREDLNHTGSHKINNTIGQILVAKKLGKHRIIAETGAGQHGLATATVCALMGLKCIVYMGAVDVERQAPNVKKMKMLGAEVIPALSGNQTLKDATNEAMRDWINNPVDTHYIIGSVVGPHPYPDMVARFQSVISEEIRWQLEEQTGKENPDRVIACVGGGSNAAGAFYHFLDQENVKLIGVEAAGLGVDTPETAATLTLGSPGVLHSSRSILMQTDDGQITEPYSISAGLDYPGIGPMHANLFKTKRAEYLWATDAEVLDAALELTQLEGIIPALESAHALAALKKIQMKPEEATVVNISGRGDKDMETYLKHFGY</sequence>
<dbReference type="GO" id="GO:0004834">
    <property type="term" value="F:tryptophan synthase activity"/>
    <property type="evidence" value="ECO:0007669"/>
    <property type="project" value="UniProtKB-UniRule"/>
</dbReference>
<dbReference type="SUPFAM" id="SSF53686">
    <property type="entry name" value="Tryptophan synthase beta subunit-like PLP-dependent enzymes"/>
    <property type="match status" value="1"/>
</dbReference>
<keyword evidence="7 11" id="KW-0663">Pyridoxal phosphate</keyword>
<dbReference type="UniPathway" id="UPA00035">
    <property type="reaction ID" value="UER00044"/>
</dbReference>
<accession>A0A5K7S6U1</accession>
<dbReference type="EMBL" id="AP018694">
    <property type="protein sequence ID" value="BBE17273.1"/>
    <property type="molecule type" value="Genomic_DNA"/>
</dbReference>
<dbReference type="EC" id="4.2.1.20" evidence="11"/>
<dbReference type="PIRSF" id="PIRSF001413">
    <property type="entry name" value="Trp_syn_beta"/>
    <property type="match status" value="1"/>
</dbReference>
<dbReference type="HAMAP" id="MF_00133">
    <property type="entry name" value="Trp_synth_beta"/>
    <property type="match status" value="1"/>
</dbReference>
<dbReference type="Pfam" id="PF00291">
    <property type="entry name" value="PALP"/>
    <property type="match status" value="1"/>
</dbReference>
<dbReference type="InterPro" id="IPR006654">
    <property type="entry name" value="Trp_synth_beta"/>
</dbReference>
<dbReference type="AlphaFoldDB" id="A0A5K7S6U1"/>
<comment type="function">
    <text evidence="11">The beta subunit is responsible for the synthesis of L-tryptophan from indole and L-serine.</text>
</comment>
<dbReference type="InterPro" id="IPR036052">
    <property type="entry name" value="TrpB-like_PALP_sf"/>
</dbReference>
<proteinExistence type="inferred from homology"/>
<dbReference type="FunFam" id="3.40.50.1100:FF:000004">
    <property type="entry name" value="Tryptophan synthase beta chain"/>
    <property type="match status" value="1"/>
</dbReference>
<keyword evidence="14" id="KW-1185">Reference proteome</keyword>
<keyword evidence="6 11" id="KW-0822">Tryptophan biosynthesis</keyword>
<reference evidence="13" key="1">
    <citation type="journal article" date="2020" name="Int. J. Syst. Evol. Microbiol.">
        <title>Aquipluma nitroreducens gen. nov. sp. nov., a novel facultatively anaerobic bacterium isolated from a freshwater lake.</title>
        <authorList>
            <person name="Watanabe M."/>
            <person name="Kojima H."/>
            <person name="Fukui M."/>
        </authorList>
    </citation>
    <scope>NUCLEOTIDE SEQUENCE</scope>
    <source>
        <strain evidence="13">MeG22</strain>
    </source>
</reference>
<evidence type="ECO:0000256" key="9">
    <source>
        <dbReference type="ARBA" id="ARBA00023239"/>
    </source>
</evidence>